<feature type="domain" description="Glycosyltransferase subfamily 4-like N-terminal" evidence="2">
    <location>
        <begin position="14"/>
        <end position="166"/>
    </location>
</feature>
<keyword evidence="3" id="KW-0808">Transferase</keyword>
<accession>A3ZZV4</accession>
<dbReference type="Gene3D" id="3.40.50.2000">
    <property type="entry name" value="Glycogen Phosphorylase B"/>
    <property type="match status" value="2"/>
</dbReference>
<gene>
    <name evidence="3" type="ORF">DSM3645_26991</name>
</gene>
<dbReference type="GO" id="GO:0016757">
    <property type="term" value="F:glycosyltransferase activity"/>
    <property type="evidence" value="ECO:0007669"/>
    <property type="project" value="InterPro"/>
</dbReference>
<evidence type="ECO:0000259" key="1">
    <source>
        <dbReference type="Pfam" id="PF00534"/>
    </source>
</evidence>
<feature type="domain" description="Glycosyl transferase family 1" evidence="1">
    <location>
        <begin position="178"/>
        <end position="342"/>
    </location>
</feature>
<comment type="caution">
    <text evidence="3">The sequence shown here is derived from an EMBL/GenBank/DDBJ whole genome shotgun (WGS) entry which is preliminary data.</text>
</comment>
<dbReference type="STRING" id="314230.DSM3645_26991"/>
<dbReference type="Pfam" id="PF13439">
    <property type="entry name" value="Glyco_transf_4"/>
    <property type="match status" value="1"/>
</dbReference>
<evidence type="ECO:0000313" key="4">
    <source>
        <dbReference type="Proteomes" id="UP000004358"/>
    </source>
</evidence>
<dbReference type="Proteomes" id="UP000004358">
    <property type="component" value="Unassembled WGS sequence"/>
</dbReference>
<protein>
    <submittedName>
        <fullName evidence="3">Glycosyl transferase, group 1 family protein</fullName>
    </submittedName>
</protein>
<reference evidence="3 4" key="1">
    <citation type="submission" date="2006-02" db="EMBL/GenBank/DDBJ databases">
        <authorList>
            <person name="Amann R."/>
            <person name="Ferriera S."/>
            <person name="Johnson J."/>
            <person name="Kravitz S."/>
            <person name="Halpern A."/>
            <person name="Remington K."/>
            <person name="Beeson K."/>
            <person name="Tran B."/>
            <person name="Rogers Y.-H."/>
            <person name="Friedman R."/>
            <person name="Venter J.C."/>
        </authorList>
    </citation>
    <scope>NUCLEOTIDE SEQUENCE [LARGE SCALE GENOMIC DNA]</scope>
    <source>
        <strain evidence="3 4">DSM 3645</strain>
    </source>
</reference>
<organism evidence="3 4">
    <name type="scientific">Blastopirellula marina DSM 3645</name>
    <dbReference type="NCBI Taxonomy" id="314230"/>
    <lineage>
        <taxon>Bacteria</taxon>
        <taxon>Pseudomonadati</taxon>
        <taxon>Planctomycetota</taxon>
        <taxon>Planctomycetia</taxon>
        <taxon>Pirellulales</taxon>
        <taxon>Pirellulaceae</taxon>
        <taxon>Blastopirellula</taxon>
    </lineage>
</organism>
<dbReference type="InterPro" id="IPR001296">
    <property type="entry name" value="Glyco_trans_1"/>
</dbReference>
<evidence type="ECO:0000259" key="2">
    <source>
        <dbReference type="Pfam" id="PF13439"/>
    </source>
</evidence>
<dbReference type="RefSeq" id="WP_002653292.1">
    <property type="nucleotide sequence ID" value="NZ_CH672376.1"/>
</dbReference>
<dbReference type="AlphaFoldDB" id="A3ZZV4"/>
<dbReference type="SUPFAM" id="SSF53756">
    <property type="entry name" value="UDP-Glycosyltransferase/glycogen phosphorylase"/>
    <property type="match status" value="1"/>
</dbReference>
<dbReference type="PANTHER" id="PTHR12526:SF630">
    <property type="entry name" value="GLYCOSYLTRANSFERASE"/>
    <property type="match status" value="1"/>
</dbReference>
<dbReference type="eggNOG" id="COG0438">
    <property type="taxonomic scope" value="Bacteria"/>
</dbReference>
<sequence length="372" mass="40752">MPSVLYLCEYATLNGGENSLLSILPHVISSGWRPTILGPSGGELSTAIRAAGAAYQAWDLVDSQGRKRPLEPLRAELAEHIDRRRPDVVHANSLSMSRILGPIATPPQVVKLGHLRDILKLNRRVLDDLNQLHARIAVSQATRDFHVAQGLTATSSHVIYNGVDKSQFFPAAATHFLHAELGLPPETRLLATIGQIGMRKGVDAALRAFAQVRIAHRDAHLLIVGERFSQKDEAIQYEASLHQYVADNQLADAVSFLEFRSDVAAVLRELTMLVHAARQEPLGRVLLEAAATALPVVATDVGGTREIFSHESAEITPVDDVEALAAAITRVLANDDYRSQLRGKSHRRSQKFEPSHSAAEILRLYDDLLSRS</sequence>
<name>A3ZZV4_9BACT</name>
<proteinExistence type="predicted"/>
<dbReference type="InterPro" id="IPR028098">
    <property type="entry name" value="Glyco_trans_4-like_N"/>
</dbReference>
<dbReference type="EMBL" id="AANZ01000026">
    <property type="protein sequence ID" value="EAQ77895.1"/>
    <property type="molecule type" value="Genomic_DNA"/>
</dbReference>
<dbReference type="HOGENOM" id="CLU_009583_0_4_0"/>
<dbReference type="Pfam" id="PF00534">
    <property type="entry name" value="Glycos_transf_1"/>
    <property type="match status" value="1"/>
</dbReference>
<dbReference type="OrthoDB" id="259238at2"/>
<evidence type="ECO:0000313" key="3">
    <source>
        <dbReference type="EMBL" id="EAQ77895.1"/>
    </source>
</evidence>
<dbReference type="CDD" id="cd03801">
    <property type="entry name" value="GT4_PimA-like"/>
    <property type="match status" value="1"/>
</dbReference>
<dbReference type="PANTHER" id="PTHR12526">
    <property type="entry name" value="GLYCOSYLTRANSFERASE"/>
    <property type="match status" value="1"/>
</dbReference>